<evidence type="ECO:0000256" key="10">
    <source>
        <dbReference type="ARBA" id="ARBA00022989"/>
    </source>
</evidence>
<evidence type="ECO:0000313" key="15">
    <source>
        <dbReference type="Proteomes" id="UP001492380"/>
    </source>
</evidence>
<evidence type="ECO:0000256" key="4">
    <source>
        <dbReference type="ARBA" id="ARBA00012557"/>
    </source>
</evidence>
<comment type="subcellular location">
    <subcellularLocation>
        <location evidence="1">Membrane</location>
        <topology evidence="1">Single-pass type II membrane protein</topology>
    </subcellularLocation>
</comment>
<keyword evidence="9" id="KW-0735">Signal-anchor</keyword>
<keyword evidence="10 12" id="KW-1133">Transmembrane helix</keyword>
<evidence type="ECO:0000256" key="6">
    <source>
        <dbReference type="ARBA" id="ARBA00022679"/>
    </source>
</evidence>
<feature type="domain" description="Fringe-like glycosyltransferase" evidence="13">
    <location>
        <begin position="166"/>
        <end position="278"/>
    </location>
</feature>
<feature type="transmembrane region" description="Helical" evidence="12">
    <location>
        <begin position="7"/>
        <end position="26"/>
    </location>
</feature>
<keyword evidence="5" id="KW-0328">Glycosyltransferase</keyword>
<comment type="pathway">
    <text evidence="2">Protein modification; protein glycosylation.</text>
</comment>
<dbReference type="EC" id="2.4.1.122" evidence="4"/>
<evidence type="ECO:0000256" key="1">
    <source>
        <dbReference type="ARBA" id="ARBA00004606"/>
    </source>
</evidence>
<accession>A0ABR1YL19</accession>
<evidence type="ECO:0000256" key="11">
    <source>
        <dbReference type="ARBA" id="ARBA00023136"/>
    </source>
</evidence>
<evidence type="ECO:0000256" key="7">
    <source>
        <dbReference type="ARBA" id="ARBA00022692"/>
    </source>
</evidence>
<dbReference type="Pfam" id="PF02434">
    <property type="entry name" value="Fringe"/>
    <property type="match status" value="1"/>
</dbReference>
<evidence type="ECO:0000256" key="9">
    <source>
        <dbReference type="ARBA" id="ARBA00022968"/>
    </source>
</evidence>
<sequence length="443" mass="50172">MQRQRGATALVGISLLSFVFILYNLAFPHLVGSYGTHRGSLFLNSSDNNDVECSQTLPGGEDVLVVMKTGATEAHAKVPVHFETTFKCIPNYVIYSDMAETIGGVQIHDTLDDFSENIKATNADFQFYHKQRRYRAEGRNLSELVSSTAGRDKAWNLDKWKFLPLMEKALDHSSNKTSFKWFVFIEADTYLVWSNLLRWLEQLDPEKPFYIGGQNWMGEQLFAHGGTGYIVSRKALRMAVDEYTKSRQRWDEKTASEAAGDCLLAKLFKSVDIRLTETWPITQGETPFSLDYTNHHLCYPVVTYHHMSADWVRSMWKFEQIWFAQAGASSILRHRDVFNHVVAPQLAQAKPDWDNLSGEEEVVVYQGEGAESCRRACQAKPGCVQWHWNRDSCMTGNVIKLGANQTAAATKGGAQDNVSGWLLDRIAKYVRQVEPCSQGWITA</sequence>
<evidence type="ECO:0000256" key="5">
    <source>
        <dbReference type="ARBA" id="ARBA00022676"/>
    </source>
</evidence>
<reference evidence="14 15" key="1">
    <citation type="submission" date="2024-04" db="EMBL/GenBank/DDBJ databases">
        <title>Phyllosticta paracitricarpa is synonymous to the EU quarantine fungus P. citricarpa based on phylogenomic analyses.</title>
        <authorList>
            <consortium name="Lawrence Berkeley National Laboratory"/>
            <person name="Van Ingen-Buijs V.A."/>
            <person name="Van Westerhoven A.C."/>
            <person name="Haridas S."/>
            <person name="Skiadas P."/>
            <person name="Martin F."/>
            <person name="Groenewald J.Z."/>
            <person name="Crous P.W."/>
            <person name="Seidl M.F."/>
        </authorList>
    </citation>
    <scope>NUCLEOTIDE SEQUENCE [LARGE SCALE GENOMIC DNA]</scope>
    <source>
        <strain evidence="14 15">CBS 123374</strain>
    </source>
</reference>
<comment type="similarity">
    <text evidence="3">Belongs to the glycosyltransferase 31 family. Beta3-Gal-T subfamily.</text>
</comment>
<dbReference type="Gene3D" id="3.90.550.50">
    <property type="match status" value="1"/>
</dbReference>
<name>A0ABR1YL19_9PEZI</name>
<dbReference type="Proteomes" id="UP001492380">
    <property type="component" value="Unassembled WGS sequence"/>
</dbReference>
<dbReference type="InterPro" id="IPR003378">
    <property type="entry name" value="Fringe-like_glycosylTrfase"/>
</dbReference>
<evidence type="ECO:0000256" key="2">
    <source>
        <dbReference type="ARBA" id="ARBA00004922"/>
    </source>
</evidence>
<keyword evidence="7 12" id="KW-0812">Transmembrane</keyword>
<evidence type="ECO:0000259" key="13">
    <source>
        <dbReference type="Pfam" id="PF02434"/>
    </source>
</evidence>
<evidence type="ECO:0000313" key="14">
    <source>
        <dbReference type="EMBL" id="KAK8232172.1"/>
    </source>
</evidence>
<keyword evidence="8" id="KW-0547">Nucleotide-binding</keyword>
<dbReference type="EMBL" id="JBBWRZ010000007">
    <property type="protein sequence ID" value="KAK8232172.1"/>
    <property type="molecule type" value="Genomic_DNA"/>
</dbReference>
<keyword evidence="15" id="KW-1185">Reference proteome</keyword>
<comment type="caution">
    <text evidence="14">The sequence shown here is derived from an EMBL/GenBank/DDBJ whole genome shotgun (WGS) entry which is preliminary data.</text>
</comment>
<dbReference type="PANTHER" id="PTHR23033:SF47">
    <property type="entry name" value="APPLE DOMAIN-CONTAINING PROTEIN-RELATED"/>
    <property type="match status" value="1"/>
</dbReference>
<proteinExistence type="inferred from homology"/>
<organism evidence="14 15">
    <name type="scientific">Phyllosticta capitalensis</name>
    <dbReference type="NCBI Taxonomy" id="121624"/>
    <lineage>
        <taxon>Eukaryota</taxon>
        <taxon>Fungi</taxon>
        <taxon>Dikarya</taxon>
        <taxon>Ascomycota</taxon>
        <taxon>Pezizomycotina</taxon>
        <taxon>Dothideomycetes</taxon>
        <taxon>Dothideomycetes incertae sedis</taxon>
        <taxon>Botryosphaeriales</taxon>
        <taxon>Phyllostictaceae</taxon>
        <taxon>Phyllosticta</taxon>
    </lineage>
</organism>
<dbReference type="InterPro" id="IPR026050">
    <property type="entry name" value="C1GALT1/C1GALT1_chp1"/>
</dbReference>
<evidence type="ECO:0000256" key="8">
    <source>
        <dbReference type="ARBA" id="ARBA00022741"/>
    </source>
</evidence>
<dbReference type="PANTHER" id="PTHR23033">
    <property type="entry name" value="BETA1,3-GALACTOSYLTRANSFERASE"/>
    <property type="match status" value="1"/>
</dbReference>
<evidence type="ECO:0000256" key="12">
    <source>
        <dbReference type="SAM" id="Phobius"/>
    </source>
</evidence>
<gene>
    <name evidence="14" type="ORF">HDK90DRAFT_416598</name>
</gene>
<evidence type="ECO:0000256" key="3">
    <source>
        <dbReference type="ARBA" id="ARBA00006462"/>
    </source>
</evidence>
<keyword evidence="11 12" id="KW-0472">Membrane</keyword>
<protein>
    <recommendedName>
        <fullName evidence="4">N-acetylgalactosaminide beta-1,3-galactosyltransferase</fullName>
        <ecNumber evidence="4">2.4.1.122</ecNumber>
    </recommendedName>
</protein>
<keyword evidence="6" id="KW-0808">Transferase</keyword>